<feature type="compositionally biased region" description="Low complexity" evidence="1">
    <location>
        <begin position="146"/>
        <end position="156"/>
    </location>
</feature>
<evidence type="ECO:0000313" key="4">
    <source>
        <dbReference type="Proteomes" id="UP001597023"/>
    </source>
</evidence>
<feature type="compositionally biased region" description="Basic and acidic residues" evidence="1">
    <location>
        <begin position="259"/>
        <end position="269"/>
    </location>
</feature>
<keyword evidence="2" id="KW-1133">Transmembrane helix</keyword>
<protein>
    <recommendedName>
        <fullName evidence="5">Extensin</fullName>
    </recommendedName>
</protein>
<keyword evidence="2" id="KW-0472">Membrane</keyword>
<sequence>MADEQYRWLDRDTAERLLRGEPLDAADADARDGARRLSEALRTLATPTPLTSEELPGEEAALAAFRKVRAERAEQRAALGASASAPRLPDAGLVRIEGRRTASRRPRWGRPLRFGLAATLTVGMVGGVAVAAGTGVLPTPFDDGAPAPASSVSAAVTPERPLVSPSPDGTRGGGTGTAAPGAGASASASASGASREPAGKGDADGRTGDDRGARPGGGWPSASAAVTAACRDLRDGKSLDAGRRRALEGAAGGPSRVPKFCDHALKAESPDLPDTPATDDNGGDNAGDNRGDDNADQEKSDADHGKGKGNGKNDGTDEGGEKDKGKDEDKGKGHHGG</sequence>
<feature type="compositionally biased region" description="Basic and acidic residues" evidence="1">
    <location>
        <begin position="319"/>
        <end position="331"/>
    </location>
</feature>
<feature type="compositionally biased region" description="Low complexity" evidence="1">
    <location>
        <begin position="177"/>
        <end position="196"/>
    </location>
</feature>
<feature type="compositionally biased region" description="Basic and acidic residues" evidence="1">
    <location>
        <begin position="197"/>
        <end position="213"/>
    </location>
</feature>
<feature type="transmembrane region" description="Helical" evidence="2">
    <location>
        <begin position="114"/>
        <end position="137"/>
    </location>
</feature>
<evidence type="ECO:0000313" key="3">
    <source>
        <dbReference type="EMBL" id="MFD0316891.1"/>
    </source>
</evidence>
<comment type="caution">
    <text evidence="3">The sequence shown here is derived from an EMBL/GenBank/DDBJ whole genome shotgun (WGS) entry which is preliminary data.</text>
</comment>
<dbReference type="RefSeq" id="WP_381611769.1">
    <property type="nucleotide sequence ID" value="NZ_JBHTEB010000001.1"/>
</dbReference>
<dbReference type="Proteomes" id="UP001597023">
    <property type="component" value="Unassembled WGS sequence"/>
</dbReference>
<organism evidence="3 4">
    <name type="scientific">Streptomyces flavalbus</name>
    <dbReference type="NCBI Taxonomy" id="2665155"/>
    <lineage>
        <taxon>Bacteria</taxon>
        <taxon>Bacillati</taxon>
        <taxon>Actinomycetota</taxon>
        <taxon>Actinomycetes</taxon>
        <taxon>Kitasatosporales</taxon>
        <taxon>Streptomycetaceae</taxon>
        <taxon>Streptomyces</taxon>
    </lineage>
</organism>
<proteinExistence type="predicted"/>
<keyword evidence="2" id="KW-0812">Transmembrane</keyword>
<gene>
    <name evidence="3" type="ORF">ACFQZ6_22285</name>
</gene>
<reference evidence="4" key="1">
    <citation type="journal article" date="2019" name="Int. J. Syst. Evol. Microbiol.">
        <title>The Global Catalogue of Microorganisms (GCM) 10K type strain sequencing project: providing services to taxonomists for standard genome sequencing and annotation.</title>
        <authorList>
            <consortium name="The Broad Institute Genomics Platform"/>
            <consortium name="The Broad Institute Genome Sequencing Center for Infectious Disease"/>
            <person name="Wu L."/>
            <person name="Ma J."/>
        </authorList>
    </citation>
    <scope>NUCLEOTIDE SEQUENCE [LARGE SCALE GENOMIC DNA]</scope>
    <source>
        <strain evidence="4">CGMCC 4.7400</strain>
    </source>
</reference>
<name>A0ABW2WCI8_9ACTN</name>
<feature type="compositionally biased region" description="Basic and acidic residues" evidence="1">
    <location>
        <begin position="231"/>
        <end position="247"/>
    </location>
</feature>
<feature type="region of interest" description="Disordered" evidence="1">
    <location>
        <begin position="146"/>
        <end position="337"/>
    </location>
</feature>
<evidence type="ECO:0000256" key="2">
    <source>
        <dbReference type="SAM" id="Phobius"/>
    </source>
</evidence>
<accession>A0ABW2WCI8</accession>
<feature type="compositionally biased region" description="Basic and acidic residues" evidence="1">
    <location>
        <begin position="287"/>
        <end position="306"/>
    </location>
</feature>
<dbReference type="EMBL" id="JBHTEB010000001">
    <property type="protein sequence ID" value="MFD0316891.1"/>
    <property type="molecule type" value="Genomic_DNA"/>
</dbReference>
<evidence type="ECO:0000256" key="1">
    <source>
        <dbReference type="SAM" id="MobiDB-lite"/>
    </source>
</evidence>
<evidence type="ECO:0008006" key="5">
    <source>
        <dbReference type="Google" id="ProtNLM"/>
    </source>
</evidence>
<keyword evidence="4" id="KW-1185">Reference proteome</keyword>